<dbReference type="STRING" id="698738.OLEAN_C35180"/>
<dbReference type="EMBL" id="FO203512">
    <property type="protein sequence ID" value="CCK77694.1"/>
    <property type="molecule type" value="Genomic_DNA"/>
</dbReference>
<evidence type="ECO:0000256" key="5">
    <source>
        <dbReference type="ARBA" id="ARBA00022898"/>
    </source>
</evidence>
<dbReference type="PATRIC" id="fig|698738.3.peg.3660"/>
<dbReference type="Gene3D" id="3.40.640.10">
    <property type="entry name" value="Type I PLP-dependent aspartate aminotransferase-like (Major domain)"/>
    <property type="match status" value="1"/>
</dbReference>
<sequence length="401" mass="44315">MTGFASRTEEIAPFQVMAILQQAQALAAKGIDVIHLEVGEPDFATPEPIVQAGINALSEGKTHYTPALGLPELRRKIADFYQSRYGVEVSADRIAITPGASGALLLLMAARLEAGDELLMADPGYPCNRHFARVFEAHGRLIPTTASSGFQLTPEHVKQHWNKGASKAVLMASPANPTGAVIPHEDLEKIAAQTRLLKGELWVDEIYHGLTYHDVGESDQQSKRPKTALALGDDVVVINSFSKYFGMTGWRLGWMVVPEHYIPVIERLAQNLFLAPSTPAQYGALAAFGEEALAIMEARRLELKQRRDYLLAELPKLGFKIPVIPDGAFYIYADASELTQDTQKFCEQLLQDTGVALTPGFDFGEQNAHLYVRFAYTTNIDRLQQAVVRIQTWLEQKALEK</sequence>
<dbReference type="InterPro" id="IPR004839">
    <property type="entry name" value="Aminotransferase_I/II_large"/>
</dbReference>
<dbReference type="InterPro" id="IPR050596">
    <property type="entry name" value="AspAT/PAT-like"/>
</dbReference>
<dbReference type="GO" id="GO:0006520">
    <property type="term" value="P:amino acid metabolic process"/>
    <property type="evidence" value="ECO:0007669"/>
    <property type="project" value="InterPro"/>
</dbReference>
<feature type="domain" description="Aminotransferase class I/classII large" evidence="7">
    <location>
        <begin position="32"/>
        <end position="390"/>
    </location>
</feature>
<dbReference type="InterPro" id="IPR015424">
    <property type="entry name" value="PyrdxlP-dep_Trfase"/>
</dbReference>
<evidence type="ECO:0000259" key="7">
    <source>
        <dbReference type="Pfam" id="PF00155"/>
    </source>
</evidence>
<keyword evidence="9" id="KW-1185">Reference proteome</keyword>
<evidence type="ECO:0000256" key="2">
    <source>
        <dbReference type="ARBA" id="ARBA00007441"/>
    </source>
</evidence>
<dbReference type="HOGENOM" id="CLU_017584_4_3_6"/>
<evidence type="ECO:0000256" key="4">
    <source>
        <dbReference type="ARBA" id="ARBA00022679"/>
    </source>
</evidence>
<reference evidence="8 9" key="1">
    <citation type="journal article" date="2013" name="Nat. Commun.">
        <title>Genome sequence and functional genomic analysis of the oil-degrading bacterium Oleispira antarctica.</title>
        <authorList>
            <person name="Kube M."/>
            <person name="Chernikova T.N."/>
            <person name="Al-Ramahi Y."/>
            <person name="Beloqui A."/>
            <person name="Lopez-Cortez N."/>
            <person name="Guazzaroni M.E."/>
            <person name="Heipieper H.J."/>
            <person name="Klages S."/>
            <person name="Kotsyurbenko O.R."/>
            <person name="Langer I."/>
            <person name="Nechitaylo T.Y."/>
            <person name="Lunsdorf H."/>
            <person name="Fernandez M."/>
            <person name="Juarez S."/>
            <person name="Ciordia S."/>
            <person name="Singer A."/>
            <person name="Kagan O."/>
            <person name="Egorova O."/>
            <person name="Petit P.A."/>
            <person name="Stogios P."/>
            <person name="Kim Y."/>
            <person name="Tchigvintsev A."/>
            <person name="Flick R."/>
            <person name="Denaro R."/>
            <person name="Genovese M."/>
            <person name="Albar J.P."/>
            <person name="Reva O.N."/>
            <person name="Martinez-Gomariz M."/>
            <person name="Tran H."/>
            <person name="Ferrer M."/>
            <person name="Savchenko A."/>
            <person name="Yakunin A.F."/>
            <person name="Yakimov M.M."/>
            <person name="Golyshina O.V."/>
            <person name="Reinhardt R."/>
            <person name="Golyshin P.N."/>
        </authorList>
    </citation>
    <scope>NUCLEOTIDE SEQUENCE [LARGE SCALE GENOMIC DNA]</scope>
</reference>
<evidence type="ECO:0000313" key="9">
    <source>
        <dbReference type="Proteomes" id="UP000032749"/>
    </source>
</evidence>
<name>R4YV72_OLEAN</name>
<keyword evidence="3 6" id="KW-0032">Aminotransferase</keyword>
<dbReference type="EC" id="2.6.1.-" evidence="6"/>
<dbReference type="GO" id="GO:0008483">
    <property type="term" value="F:transaminase activity"/>
    <property type="evidence" value="ECO:0007669"/>
    <property type="project" value="UniProtKB-KW"/>
</dbReference>
<keyword evidence="5" id="KW-0663">Pyridoxal phosphate</keyword>
<dbReference type="SUPFAM" id="SSF53383">
    <property type="entry name" value="PLP-dependent transferases"/>
    <property type="match status" value="1"/>
</dbReference>
<evidence type="ECO:0000256" key="1">
    <source>
        <dbReference type="ARBA" id="ARBA00001933"/>
    </source>
</evidence>
<evidence type="ECO:0000313" key="8">
    <source>
        <dbReference type="EMBL" id="CCK77694.1"/>
    </source>
</evidence>
<dbReference type="PANTHER" id="PTHR46383">
    <property type="entry name" value="ASPARTATE AMINOTRANSFERASE"/>
    <property type="match status" value="1"/>
</dbReference>
<evidence type="ECO:0000256" key="6">
    <source>
        <dbReference type="RuleBase" id="RU000481"/>
    </source>
</evidence>
<dbReference type="CDD" id="cd00609">
    <property type="entry name" value="AAT_like"/>
    <property type="match status" value="1"/>
</dbReference>
<dbReference type="OrthoDB" id="9763453at2"/>
<dbReference type="PROSITE" id="PS00105">
    <property type="entry name" value="AA_TRANSFER_CLASS_1"/>
    <property type="match status" value="1"/>
</dbReference>
<comment type="cofactor">
    <cofactor evidence="1 6">
        <name>pyridoxal 5'-phosphate</name>
        <dbReference type="ChEBI" id="CHEBI:597326"/>
    </cofactor>
</comment>
<dbReference type="InterPro" id="IPR015421">
    <property type="entry name" value="PyrdxlP-dep_Trfase_major"/>
</dbReference>
<dbReference type="GO" id="GO:0030170">
    <property type="term" value="F:pyridoxal phosphate binding"/>
    <property type="evidence" value="ECO:0007669"/>
    <property type="project" value="InterPro"/>
</dbReference>
<dbReference type="Proteomes" id="UP000032749">
    <property type="component" value="Chromosome"/>
</dbReference>
<proteinExistence type="inferred from homology"/>
<dbReference type="PANTHER" id="PTHR46383:SF2">
    <property type="entry name" value="AMINOTRANSFERASE"/>
    <property type="match status" value="1"/>
</dbReference>
<organism evidence="8 9">
    <name type="scientific">Oleispira antarctica RB-8</name>
    <dbReference type="NCBI Taxonomy" id="698738"/>
    <lineage>
        <taxon>Bacteria</taxon>
        <taxon>Pseudomonadati</taxon>
        <taxon>Pseudomonadota</taxon>
        <taxon>Gammaproteobacteria</taxon>
        <taxon>Oceanospirillales</taxon>
        <taxon>Oceanospirillaceae</taxon>
        <taxon>Oleispira</taxon>
    </lineage>
</organism>
<evidence type="ECO:0000256" key="3">
    <source>
        <dbReference type="ARBA" id="ARBA00022576"/>
    </source>
</evidence>
<dbReference type="Pfam" id="PF00155">
    <property type="entry name" value="Aminotran_1_2"/>
    <property type="match status" value="1"/>
</dbReference>
<dbReference type="NCBIfam" id="NF006514">
    <property type="entry name" value="PRK08960.1"/>
    <property type="match status" value="1"/>
</dbReference>
<gene>
    <name evidence="8" type="ORF">OLEAN_C35180</name>
</gene>
<comment type="similarity">
    <text evidence="2 6">Belongs to the class-I pyridoxal-phosphate-dependent aminotransferase family.</text>
</comment>
<accession>R4YV72</accession>
<protein>
    <recommendedName>
        <fullName evidence="6">Aminotransferase</fullName>
        <ecNumber evidence="6">2.6.1.-</ecNumber>
    </recommendedName>
</protein>
<dbReference type="InterPro" id="IPR004838">
    <property type="entry name" value="NHTrfase_class1_PyrdxlP-BS"/>
</dbReference>
<keyword evidence="4 6" id="KW-0808">Transferase</keyword>
<dbReference type="AlphaFoldDB" id="R4YV72"/>
<dbReference type="KEGG" id="oai:OLEAN_C35180"/>